<dbReference type="Proteomes" id="UP000070409">
    <property type="component" value="Unassembled WGS sequence"/>
</dbReference>
<dbReference type="EMBL" id="LSRE01000013">
    <property type="protein sequence ID" value="KXO98312.1"/>
    <property type="molecule type" value="Genomic_DNA"/>
</dbReference>
<comment type="caution">
    <text evidence="3">The sequence shown here is derived from an EMBL/GenBank/DDBJ whole genome shotgun (WGS) entry which is preliminary data.</text>
</comment>
<feature type="transmembrane region" description="Helical" evidence="1">
    <location>
        <begin position="83"/>
        <end position="105"/>
    </location>
</feature>
<keyword evidence="1" id="KW-1133">Transmembrane helix</keyword>
<reference evidence="3" key="3">
    <citation type="submission" date="2016-02" db="EMBL/GenBank/DDBJ databases">
        <authorList>
            <person name="Teng J.L."/>
            <person name="Yang Y."/>
            <person name="Huang Y."/>
            <person name="Guo F."/>
            <person name="Wei W."/>
            <person name="Chen J.H."/>
            <person name="Wong S.Y."/>
            <person name="Lau S.K."/>
            <person name="Woo P.C."/>
        </authorList>
    </citation>
    <scope>NUCLEOTIDE SEQUENCE</scope>
    <source>
        <strain evidence="3">JCM 15929</strain>
    </source>
</reference>
<name>A0A137ZXV7_9ACTN</name>
<dbReference type="OrthoDB" id="4775440at2"/>
<reference evidence="4" key="1">
    <citation type="submission" date="2016-02" db="EMBL/GenBank/DDBJ databases">
        <authorList>
            <person name="Wen L."/>
            <person name="He K."/>
            <person name="Yang H."/>
        </authorList>
    </citation>
    <scope>NUCLEOTIDE SEQUENCE [LARGE SCALE GENOMIC DNA]</scope>
    <source>
        <strain evidence="4">JCM 15929</strain>
    </source>
</reference>
<keyword evidence="1" id="KW-0472">Membrane</keyword>
<dbReference type="PROSITE" id="PS51318">
    <property type="entry name" value="TAT"/>
    <property type="match status" value="1"/>
</dbReference>
<dbReference type="Proteomes" id="UP000070258">
    <property type="component" value="Unassembled WGS sequence"/>
</dbReference>
<keyword evidence="1" id="KW-0812">Transmembrane</keyword>
<protein>
    <recommendedName>
        <fullName evidence="6">Major facilitator superfamily (MFS) profile domain-containing protein</fullName>
    </recommendedName>
</protein>
<gene>
    <name evidence="3" type="ORF">AXK60_14080</name>
    <name evidence="2" type="ORF">AXK61_20010</name>
</gene>
<feature type="transmembrane region" description="Helical" evidence="1">
    <location>
        <begin position="53"/>
        <end position="71"/>
    </location>
</feature>
<evidence type="ECO:0000313" key="2">
    <source>
        <dbReference type="EMBL" id="KXO98312.1"/>
    </source>
</evidence>
<sequence>MQDRSRDRTAPDGARLPTDRRTLLAVAAGGAFAAVFVSELSSAPAWRGTEFDVRLLGLALVSVATGVLFGLRDRLGPRAFGLLVFGLLAGVSSVGVYALVGLLGMPPSAGVRFLFAAPVVAGLGTAAGLWSVRRLRR</sequence>
<dbReference type="EMBL" id="LSRF01000058">
    <property type="protein sequence ID" value="KXP03004.1"/>
    <property type="molecule type" value="Genomic_DNA"/>
</dbReference>
<dbReference type="InterPro" id="IPR006311">
    <property type="entry name" value="TAT_signal"/>
</dbReference>
<evidence type="ECO:0000313" key="3">
    <source>
        <dbReference type="EMBL" id="KXP03004.1"/>
    </source>
</evidence>
<feature type="transmembrane region" description="Helical" evidence="1">
    <location>
        <begin position="21"/>
        <end position="41"/>
    </location>
</feature>
<proteinExistence type="predicted"/>
<dbReference type="STRING" id="239498.AXK60_14080"/>
<accession>A0A137ZXV7</accession>
<dbReference type="AlphaFoldDB" id="A0A137ZXV7"/>
<dbReference type="RefSeq" id="WP_068573511.1">
    <property type="nucleotide sequence ID" value="NZ_LSRE01000013.1"/>
</dbReference>
<keyword evidence="5" id="KW-1185">Reference proteome</keyword>
<reference evidence="2 5" key="2">
    <citation type="submission" date="2016-02" db="EMBL/GenBank/DDBJ databases">
        <authorList>
            <person name="Teng J.L."/>
            <person name="Tang Y."/>
            <person name="Huang Y."/>
            <person name="Guo F."/>
            <person name="Wei W."/>
            <person name="Chen J.H."/>
            <person name="Wong S.Y."/>
            <person name="Lau S.K."/>
            <person name="Woo P.C."/>
        </authorList>
    </citation>
    <scope>NUCLEOTIDE SEQUENCE [LARGE SCALE GENOMIC DNA]</scope>
    <source>
        <strain evidence="2 5">JCM 13375</strain>
    </source>
</reference>
<organism evidence="3 4">
    <name type="scientific">Tsukamurella pseudospumae</name>
    <dbReference type="NCBI Taxonomy" id="239498"/>
    <lineage>
        <taxon>Bacteria</taxon>
        <taxon>Bacillati</taxon>
        <taxon>Actinomycetota</taxon>
        <taxon>Actinomycetes</taxon>
        <taxon>Mycobacteriales</taxon>
        <taxon>Tsukamurellaceae</taxon>
        <taxon>Tsukamurella</taxon>
    </lineage>
</organism>
<evidence type="ECO:0000313" key="5">
    <source>
        <dbReference type="Proteomes" id="UP000070409"/>
    </source>
</evidence>
<evidence type="ECO:0000313" key="4">
    <source>
        <dbReference type="Proteomes" id="UP000070258"/>
    </source>
</evidence>
<evidence type="ECO:0000256" key="1">
    <source>
        <dbReference type="SAM" id="Phobius"/>
    </source>
</evidence>
<evidence type="ECO:0008006" key="6">
    <source>
        <dbReference type="Google" id="ProtNLM"/>
    </source>
</evidence>
<feature type="transmembrane region" description="Helical" evidence="1">
    <location>
        <begin position="111"/>
        <end position="132"/>
    </location>
</feature>